<dbReference type="STRING" id="88036.D8S2T1"/>
<dbReference type="OMA" id="VYKVPWK"/>
<dbReference type="Gene3D" id="3.40.50.1820">
    <property type="entry name" value="alpha/beta hydrolase"/>
    <property type="match status" value="1"/>
</dbReference>
<evidence type="ECO:0000256" key="3">
    <source>
        <dbReference type="ARBA" id="ARBA00022801"/>
    </source>
</evidence>
<keyword evidence="4 7" id="KW-0442">Lipid degradation</keyword>
<dbReference type="GO" id="GO:0016298">
    <property type="term" value="F:lipase activity"/>
    <property type="evidence" value="ECO:0000318"/>
    <property type="project" value="GO_Central"/>
</dbReference>
<dbReference type="Pfam" id="PF04083">
    <property type="entry name" value="Abhydro_lipase"/>
    <property type="match status" value="1"/>
</dbReference>
<dbReference type="InterPro" id="IPR029058">
    <property type="entry name" value="AB_hydrolase_fold"/>
</dbReference>
<organism evidence="12">
    <name type="scientific">Selaginella moellendorffii</name>
    <name type="common">Spikemoss</name>
    <dbReference type="NCBI Taxonomy" id="88036"/>
    <lineage>
        <taxon>Eukaryota</taxon>
        <taxon>Viridiplantae</taxon>
        <taxon>Streptophyta</taxon>
        <taxon>Embryophyta</taxon>
        <taxon>Tracheophyta</taxon>
        <taxon>Lycopodiopsida</taxon>
        <taxon>Selaginellales</taxon>
        <taxon>Selaginellaceae</taxon>
        <taxon>Selaginella</taxon>
    </lineage>
</organism>
<feature type="domain" description="Partial AB-hydrolase lipase" evidence="10">
    <location>
        <begin position="53"/>
        <end position="109"/>
    </location>
</feature>
<evidence type="ECO:0000256" key="9">
    <source>
        <dbReference type="SAM" id="SignalP"/>
    </source>
</evidence>
<dbReference type="PIRSF" id="PIRSF000862">
    <property type="entry name" value="Steryl_ester_lip"/>
    <property type="match status" value="1"/>
</dbReference>
<evidence type="ECO:0000256" key="4">
    <source>
        <dbReference type="ARBA" id="ARBA00022963"/>
    </source>
</evidence>
<dbReference type="InterPro" id="IPR006693">
    <property type="entry name" value="AB_hydrolase_lipase"/>
</dbReference>
<dbReference type="eggNOG" id="KOG2624">
    <property type="taxonomic scope" value="Eukaryota"/>
</dbReference>
<feature type="active site" description="Nucleophile" evidence="8">
    <location>
        <position position="184"/>
    </location>
</feature>
<evidence type="ECO:0000313" key="11">
    <source>
        <dbReference type="EMBL" id="EFJ20984.1"/>
    </source>
</evidence>
<keyword evidence="6" id="KW-0325">Glycoprotein</keyword>
<feature type="active site" description="Charge relay system" evidence="8">
    <location>
        <position position="351"/>
    </location>
</feature>
<dbReference type="GO" id="GO:0006629">
    <property type="term" value="P:lipid metabolic process"/>
    <property type="evidence" value="ECO:0000318"/>
    <property type="project" value="GO_Central"/>
</dbReference>
<keyword evidence="5" id="KW-0443">Lipid metabolism</keyword>
<dbReference type="Gramene" id="EFJ20984">
    <property type="protein sequence ID" value="EFJ20984"/>
    <property type="gene ID" value="SELMODRAFT_176403"/>
</dbReference>
<feature type="signal peptide" evidence="9">
    <location>
        <begin position="1"/>
        <end position="29"/>
    </location>
</feature>
<dbReference type="PANTHER" id="PTHR11005">
    <property type="entry name" value="LYSOSOMAL ACID LIPASE-RELATED"/>
    <property type="match status" value="1"/>
</dbReference>
<dbReference type="Proteomes" id="UP000001514">
    <property type="component" value="Unassembled WGS sequence"/>
</dbReference>
<dbReference type="HOGENOM" id="CLU_010974_1_1_1"/>
<comment type="similarity">
    <text evidence="1 7">Belongs to the AB hydrolase superfamily. Lipase family.</text>
</comment>
<evidence type="ECO:0000256" key="5">
    <source>
        <dbReference type="ARBA" id="ARBA00023098"/>
    </source>
</evidence>
<protein>
    <recommendedName>
        <fullName evidence="7">Lipase</fullName>
    </recommendedName>
</protein>
<dbReference type="InterPro" id="IPR025483">
    <property type="entry name" value="Lipase_euk"/>
</dbReference>
<evidence type="ECO:0000256" key="6">
    <source>
        <dbReference type="ARBA" id="ARBA00023180"/>
    </source>
</evidence>
<feature type="active site" description="Charge relay system" evidence="8">
    <location>
        <position position="380"/>
    </location>
</feature>
<dbReference type="EMBL" id="GL377600">
    <property type="protein sequence ID" value="EFJ20984.1"/>
    <property type="molecule type" value="Genomic_DNA"/>
</dbReference>
<evidence type="ECO:0000256" key="2">
    <source>
        <dbReference type="ARBA" id="ARBA00022729"/>
    </source>
</evidence>
<sequence>MAADFSLCRQLRQQILLRFLPLIVAVVLQQREPAALAVAPPAQRIERSDGLCRQLVHPYSYDCQEYMVTTEDSFLLGVQRIKSPKSPASRGPVFLYHGVLIGGDIWVLNPPSESLPYILADAGYDVWLGNTRTTSFSYGHVSYRRSDQGFWDWSVDELSRYDLSAMIKHTYAVTGRQIKFIGYSEGTQAAFAAFSQGQLVEYIEKAVMLAPIAYLHHFTSPIGLAGIAIQLDKVESTLFLLQNRRTGKQLLDYLCPNNINFCQKNWITLLTGNNCCLNNSRWEFYDNYELQDTSAKNMKHFAQQYRTQTFCKFDYGATENFRRYRSKSPPSYDLTGIPSQLPLLLINGGRDALSDPTDVDRLIAELPSRPQHLFIPDYAHFDFVLGLNAKDKVYGRVLSFFAG</sequence>
<dbReference type="KEGG" id="smo:SELMODRAFT_176403"/>
<keyword evidence="3 7" id="KW-0378">Hydrolase</keyword>
<keyword evidence="12" id="KW-1185">Reference proteome</keyword>
<dbReference type="AlphaFoldDB" id="D8S2T1"/>
<evidence type="ECO:0000259" key="10">
    <source>
        <dbReference type="Pfam" id="PF04083"/>
    </source>
</evidence>
<evidence type="ECO:0000256" key="8">
    <source>
        <dbReference type="PIRSR" id="PIRSR000862-1"/>
    </source>
</evidence>
<dbReference type="SUPFAM" id="SSF53474">
    <property type="entry name" value="alpha/beta-Hydrolases"/>
    <property type="match status" value="1"/>
</dbReference>
<dbReference type="ESTHER" id="selml-d8s2t1">
    <property type="family name" value="Acidic_Lipase"/>
</dbReference>
<proteinExistence type="inferred from homology"/>
<name>D8S2T1_SELML</name>
<accession>D8S2T1</accession>
<dbReference type="FunFam" id="3.40.50.1820:FF:000057">
    <property type="entry name" value="Lipase"/>
    <property type="match status" value="1"/>
</dbReference>
<evidence type="ECO:0000256" key="7">
    <source>
        <dbReference type="PIRNR" id="PIRNR000862"/>
    </source>
</evidence>
<keyword evidence="2 9" id="KW-0732">Signal</keyword>
<dbReference type="InParanoid" id="D8S2T1"/>
<evidence type="ECO:0000313" key="12">
    <source>
        <dbReference type="Proteomes" id="UP000001514"/>
    </source>
</evidence>
<dbReference type="GO" id="GO:0016042">
    <property type="term" value="P:lipid catabolic process"/>
    <property type="evidence" value="ECO:0007669"/>
    <property type="project" value="UniProtKB-KW"/>
</dbReference>
<evidence type="ECO:0000256" key="1">
    <source>
        <dbReference type="ARBA" id="ARBA00010701"/>
    </source>
</evidence>
<reference evidence="11 12" key="1">
    <citation type="journal article" date="2011" name="Science">
        <title>The Selaginella genome identifies genetic changes associated with the evolution of vascular plants.</title>
        <authorList>
            <person name="Banks J.A."/>
            <person name="Nishiyama T."/>
            <person name="Hasebe M."/>
            <person name="Bowman J.L."/>
            <person name="Gribskov M."/>
            <person name="dePamphilis C."/>
            <person name="Albert V.A."/>
            <person name="Aono N."/>
            <person name="Aoyama T."/>
            <person name="Ambrose B.A."/>
            <person name="Ashton N.W."/>
            <person name="Axtell M.J."/>
            <person name="Barker E."/>
            <person name="Barker M.S."/>
            <person name="Bennetzen J.L."/>
            <person name="Bonawitz N.D."/>
            <person name="Chapple C."/>
            <person name="Cheng C."/>
            <person name="Correa L.G."/>
            <person name="Dacre M."/>
            <person name="DeBarry J."/>
            <person name="Dreyer I."/>
            <person name="Elias M."/>
            <person name="Engstrom E.M."/>
            <person name="Estelle M."/>
            <person name="Feng L."/>
            <person name="Finet C."/>
            <person name="Floyd S.K."/>
            <person name="Frommer W.B."/>
            <person name="Fujita T."/>
            <person name="Gramzow L."/>
            <person name="Gutensohn M."/>
            <person name="Harholt J."/>
            <person name="Hattori M."/>
            <person name="Heyl A."/>
            <person name="Hirai T."/>
            <person name="Hiwatashi Y."/>
            <person name="Ishikawa M."/>
            <person name="Iwata M."/>
            <person name="Karol K.G."/>
            <person name="Koehler B."/>
            <person name="Kolukisaoglu U."/>
            <person name="Kubo M."/>
            <person name="Kurata T."/>
            <person name="Lalonde S."/>
            <person name="Li K."/>
            <person name="Li Y."/>
            <person name="Litt A."/>
            <person name="Lyons E."/>
            <person name="Manning G."/>
            <person name="Maruyama T."/>
            <person name="Michael T.P."/>
            <person name="Mikami K."/>
            <person name="Miyazaki S."/>
            <person name="Morinaga S."/>
            <person name="Murata T."/>
            <person name="Mueller-Roeber B."/>
            <person name="Nelson D.R."/>
            <person name="Obara M."/>
            <person name="Oguri Y."/>
            <person name="Olmstead R.G."/>
            <person name="Onodera N."/>
            <person name="Petersen B.L."/>
            <person name="Pils B."/>
            <person name="Prigge M."/>
            <person name="Rensing S.A."/>
            <person name="Riano-Pachon D.M."/>
            <person name="Roberts A.W."/>
            <person name="Sato Y."/>
            <person name="Scheller H.V."/>
            <person name="Schulz B."/>
            <person name="Schulz C."/>
            <person name="Shakirov E.V."/>
            <person name="Shibagaki N."/>
            <person name="Shinohara N."/>
            <person name="Shippen D.E."/>
            <person name="Soerensen I."/>
            <person name="Sotooka R."/>
            <person name="Sugimoto N."/>
            <person name="Sugita M."/>
            <person name="Sumikawa N."/>
            <person name="Tanurdzic M."/>
            <person name="Theissen G."/>
            <person name="Ulvskov P."/>
            <person name="Wakazuki S."/>
            <person name="Weng J.K."/>
            <person name="Willats W.W."/>
            <person name="Wipf D."/>
            <person name="Wolf P.G."/>
            <person name="Yang L."/>
            <person name="Zimmer A.D."/>
            <person name="Zhu Q."/>
            <person name="Mitros T."/>
            <person name="Hellsten U."/>
            <person name="Loque D."/>
            <person name="Otillar R."/>
            <person name="Salamov A."/>
            <person name="Schmutz J."/>
            <person name="Shapiro H."/>
            <person name="Lindquist E."/>
            <person name="Lucas S."/>
            <person name="Rokhsar D."/>
            <person name="Grigoriev I.V."/>
        </authorList>
    </citation>
    <scope>NUCLEOTIDE SEQUENCE [LARGE SCALE GENOMIC DNA]</scope>
</reference>
<feature type="chain" id="PRO_5003122369" description="Lipase" evidence="9">
    <location>
        <begin position="30"/>
        <end position="403"/>
    </location>
</feature>
<gene>
    <name evidence="11" type="ORF">SELMODRAFT_176403</name>
</gene>